<comment type="caution">
    <text evidence="8">The sequence shown here is derived from an EMBL/GenBank/DDBJ whole genome shotgun (WGS) entry which is preliminary data.</text>
</comment>
<protein>
    <recommendedName>
        <fullName evidence="7">Type II secretion system protein GspF domain-containing protein</fullName>
    </recommendedName>
</protein>
<evidence type="ECO:0000256" key="3">
    <source>
        <dbReference type="ARBA" id="ARBA00022692"/>
    </source>
</evidence>
<keyword evidence="5 6" id="KW-0472">Membrane</keyword>
<dbReference type="RefSeq" id="WP_123237986.1">
    <property type="nucleotide sequence ID" value="NZ_RJVP01000006.1"/>
</dbReference>
<gene>
    <name evidence="8" type="ORF">ED236_10790</name>
</gene>
<feature type="transmembrane region" description="Helical" evidence="6">
    <location>
        <begin position="86"/>
        <end position="107"/>
    </location>
</feature>
<evidence type="ECO:0000256" key="1">
    <source>
        <dbReference type="ARBA" id="ARBA00004651"/>
    </source>
</evidence>
<dbReference type="InterPro" id="IPR018076">
    <property type="entry name" value="T2SS_GspF_dom"/>
</dbReference>
<reference evidence="8 9" key="1">
    <citation type="submission" date="2018-10" db="EMBL/GenBank/DDBJ databases">
        <authorList>
            <person name="Chen W.-M."/>
        </authorList>
    </citation>
    <scope>NUCLEOTIDE SEQUENCE [LARGE SCALE GENOMIC DNA]</scope>
    <source>
        <strain evidence="8 9">H-5</strain>
    </source>
</reference>
<sequence length="314" mass="35324">MLLIFFAVLGLLASYLIYDYLVTARTDALRDRLLAGQELGPDDSGSLWSDAADLLHLAEVREMLYRSYLLRQIDIRLKRADLPLSLPGYVGLLLLFTLLASVVAWFYMAQLWMIALAAVLTPLLGWLILMQLAARRQKRHDDQLPAMISSFITTLRSGGTPMTALQSVAKHGRDPIAGSMLSVADALQLGRPPNQAWQEWAEYWDTRATRLLARGVRIKWEAGGQMTSMLQHILDTLEFRKRMELRVSALTAQAKLSAWVLSALPILLALLGYHFRPDLMEAMVNDSFGQKLLFAAAGLNVVGFFWLRRIAKLR</sequence>
<dbReference type="GO" id="GO:0005886">
    <property type="term" value="C:plasma membrane"/>
    <property type="evidence" value="ECO:0007669"/>
    <property type="project" value="UniProtKB-SubCell"/>
</dbReference>
<dbReference type="PANTHER" id="PTHR35007">
    <property type="entry name" value="INTEGRAL MEMBRANE PROTEIN-RELATED"/>
    <property type="match status" value="1"/>
</dbReference>
<evidence type="ECO:0000256" key="6">
    <source>
        <dbReference type="SAM" id="Phobius"/>
    </source>
</evidence>
<feature type="domain" description="Type II secretion system protein GspF" evidence="7">
    <location>
        <begin position="149"/>
        <end position="270"/>
    </location>
</feature>
<keyword evidence="3 6" id="KW-0812">Transmembrane</keyword>
<dbReference type="PANTHER" id="PTHR35007:SF1">
    <property type="entry name" value="PILUS ASSEMBLY PROTEIN"/>
    <property type="match status" value="1"/>
</dbReference>
<evidence type="ECO:0000313" key="8">
    <source>
        <dbReference type="EMBL" id="ROH85332.1"/>
    </source>
</evidence>
<organism evidence="8 9">
    <name type="scientific">Pseudomethylobacillus aquaticus</name>
    <dbReference type="NCBI Taxonomy" id="2676064"/>
    <lineage>
        <taxon>Bacteria</taxon>
        <taxon>Pseudomonadati</taxon>
        <taxon>Pseudomonadota</taxon>
        <taxon>Betaproteobacteria</taxon>
        <taxon>Nitrosomonadales</taxon>
        <taxon>Methylophilaceae</taxon>
        <taxon>Pseudomethylobacillus</taxon>
    </lineage>
</organism>
<evidence type="ECO:0000256" key="4">
    <source>
        <dbReference type="ARBA" id="ARBA00022989"/>
    </source>
</evidence>
<evidence type="ECO:0000313" key="9">
    <source>
        <dbReference type="Proteomes" id="UP000275137"/>
    </source>
</evidence>
<keyword evidence="4 6" id="KW-1133">Transmembrane helix</keyword>
<dbReference type="AlphaFoldDB" id="A0A3N0UY64"/>
<keyword evidence="2" id="KW-1003">Cell membrane</keyword>
<comment type="subcellular location">
    <subcellularLocation>
        <location evidence="1">Cell membrane</location>
        <topology evidence="1">Multi-pass membrane protein</topology>
    </subcellularLocation>
</comment>
<name>A0A3N0UY64_9PROT</name>
<accession>A0A3N0UY64</accession>
<feature type="transmembrane region" description="Helical" evidence="6">
    <location>
        <begin position="113"/>
        <end position="134"/>
    </location>
</feature>
<dbReference type="Proteomes" id="UP000275137">
    <property type="component" value="Unassembled WGS sequence"/>
</dbReference>
<dbReference type="InterPro" id="IPR042094">
    <property type="entry name" value="T2SS_GspF_sf"/>
</dbReference>
<evidence type="ECO:0000256" key="5">
    <source>
        <dbReference type="ARBA" id="ARBA00023136"/>
    </source>
</evidence>
<dbReference type="Gene3D" id="1.20.81.30">
    <property type="entry name" value="Type II secretion system (T2SS), domain F"/>
    <property type="match status" value="1"/>
</dbReference>
<evidence type="ECO:0000256" key="2">
    <source>
        <dbReference type="ARBA" id="ARBA00022475"/>
    </source>
</evidence>
<keyword evidence="9" id="KW-1185">Reference proteome</keyword>
<evidence type="ECO:0000259" key="7">
    <source>
        <dbReference type="Pfam" id="PF00482"/>
    </source>
</evidence>
<dbReference type="Pfam" id="PF00482">
    <property type="entry name" value="T2SSF"/>
    <property type="match status" value="1"/>
</dbReference>
<feature type="transmembrane region" description="Helical" evidence="6">
    <location>
        <begin position="288"/>
        <end position="307"/>
    </location>
</feature>
<dbReference type="EMBL" id="RJVP01000006">
    <property type="protein sequence ID" value="ROH85332.1"/>
    <property type="molecule type" value="Genomic_DNA"/>
</dbReference>
<feature type="transmembrane region" description="Helical" evidence="6">
    <location>
        <begin position="256"/>
        <end position="276"/>
    </location>
</feature>
<proteinExistence type="predicted"/>